<keyword evidence="1" id="KW-0732">Signal</keyword>
<evidence type="ECO:0000256" key="1">
    <source>
        <dbReference type="SAM" id="SignalP"/>
    </source>
</evidence>
<evidence type="ECO:0000313" key="2">
    <source>
        <dbReference type="EMBL" id="PTM80475.1"/>
    </source>
</evidence>
<feature type="chain" id="PRO_5047034000" evidence="1">
    <location>
        <begin position="29"/>
        <end position="140"/>
    </location>
</feature>
<comment type="caution">
    <text evidence="2">The sequence shown here is derived from an EMBL/GenBank/DDBJ whole genome shotgun (WGS) entry which is preliminary data.</text>
</comment>
<organism evidence="2 3">
    <name type="scientific">Cereibacter johrii</name>
    <dbReference type="NCBI Taxonomy" id="445629"/>
    <lineage>
        <taxon>Bacteria</taxon>
        <taxon>Pseudomonadati</taxon>
        <taxon>Pseudomonadota</taxon>
        <taxon>Alphaproteobacteria</taxon>
        <taxon>Rhodobacterales</taxon>
        <taxon>Paracoccaceae</taxon>
        <taxon>Cereibacter</taxon>
    </lineage>
</organism>
<feature type="signal peptide" evidence="1">
    <location>
        <begin position="1"/>
        <end position="28"/>
    </location>
</feature>
<dbReference type="EMBL" id="PZZW01000002">
    <property type="protein sequence ID" value="PTM80475.1"/>
    <property type="molecule type" value="Genomic_DNA"/>
</dbReference>
<protein>
    <submittedName>
        <fullName evidence="2">Uncharacterized protein</fullName>
    </submittedName>
</protein>
<accession>A0ABX5JAI5</accession>
<reference evidence="2 3" key="1">
    <citation type="submission" date="2018-04" db="EMBL/GenBank/DDBJ databases">
        <title>Genomic Encyclopedia of Type Strains, Phase III (KMG-III): the genomes of soil and plant-associated and newly described type strains.</title>
        <authorList>
            <person name="Whitman W."/>
        </authorList>
    </citation>
    <scope>NUCLEOTIDE SEQUENCE [LARGE SCALE GENOMIC DNA]</scope>
    <source>
        <strain evidence="2 3">JA192</strain>
    </source>
</reference>
<sequence length="140" mass="14622">MWSLPQVLNLRLFAASLWLMAIPAITSADPASLTCTGAAAAEPSAERLCAALQAAIRDRYGLALHRSAGAGEGGLLRLELQKATPAAVTARLSWQSGAGQGTSPVLDLIATDTDRLSDEALADFADTLLSLTEPPLPQFH</sequence>
<gene>
    <name evidence="2" type="ORF">C8J29_102557</name>
</gene>
<proteinExistence type="predicted"/>
<evidence type="ECO:0000313" key="3">
    <source>
        <dbReference type="Proteomes" id="UP000240800"/>
    </source>
</evidence>
<keyword evidence="3" id="KW-1185">Reference proteome</keyword>
<dbReference type="Proteomes" id="UP000240800">
    <property type="component" value="Unassembled WGS sequence"/>
</dbReference>
<name>A0ABX5JAI5_9RHOB</name>